<evidence type="ECO:0000256" key="6">
    <source>
        <dbReference type="ARBA" id="ARBA00022449"/>
    </source>
</evidence>
<dbReference type="Proteomes" id="UP000284779">
    <property type="component" value="Unassembled WGS sequence"/>
</dbReference>
<evidence type="ECO:0000313" key="14">
    <source>
        <dbReference type="EMBL" id="RHA19552.1"/>
    </source>
</evidence>
<feature type="transmembrane region" description="Helical" evidence="13">
    <location>
        <begin position="94"/>
        <end position="118"/>
    </location>
</feature>
<feature type="transmembrane region" description="Helical" evidence="13">
    <location>
        <begin position="359"/>
        <end position="382"/>
    </location>
</feature>
<feature type="transmembrane region" description="Helical" evidence="13">
    <location>
        <begin position="130"/>
        <end position="151"/>
    </location>
</feature>
<evidence type="ECO:0000256" key="10">
    <source>
        <dbReference type="ARBA" id="ARBA00023065"/>
    </source>
</evidence>
<evidence type="ECO:0000256" key="7">
    <source>
        <dbReference type="ARBA" id="ARBA00022475"/>
    </source>
</evidence>
<name>A0A413RAT8_9FIRM</name>
<feature type="transmembrane region" description="Helical" evidence="13">
    <location>
        <begin position="12"/>
        <end position="35"/>
    </location>
</feature>
<comment type="function">
    <text evidence="1">Multidrug efflux pump.</text>
</comment>
<keyword evidence="9 13" id="KW-1133">Transmembrane helix</keyword>
<dbReference type="GO" id="GO:0015297">
    <property type="term" value="F:antiporter activity"/>
    <property type="evidence" value="ECO:0007669"/>
    <property type="project" value="UniProtKB-KW"/>
</dbReference>
<evidence type="ECO:0000256" key="8">
    <source>
        <dbReference type="ARBA" id="ARBA00022692"/>
    </source>
</evidence>
<evidence type="ECO:0000256" key="9">
    <source>
        <dbReference type="ARBA" id="ARBA00022989"/>
    </source>
</evidence>
<dbReference type="RefSeq" id="WP_117969939.1">
    <property type="nucleotide sequence ID" value="NZ_CAUBDO010000002.1"/>
</dbReference>
<feature type="transmembrane region" description="Helical" evidence="13">
    <location>
        <begin position="418"/>
        <end position="436"/>
    </location>
</feature>
<dbReference type="GO" id="GO:0042910">
    <property type="term" value="F:xenobiotic transmembrane transporter activity"/>
    <property type="evidence" value="ECO:0007669"/>
    <property type="project" value="InterPro"/>
</dbReference>
<evidence type="ECO:0000256" key="4">
    <source>
        <dbReference type="ARBA" id="ARBA00020268"/>
    </source>
</evidence>
<feature type="transmembrane region" description="Helical" evidence="13">
    <location>
        <begin position="198"/>
        <end position="219"/>
    </location>
</feature>
<evidence type="ECO:0000256" key="13">
    <source>
        <dbReference type="SAM" id="Phobius"/>
    </source>
</evidence>
<evidence type="ECO:0000256" key="1">
    <source>
        <dbReference type="ARBA" id="ARBA00003408"/>
    </source>
</evidence>
<reference evidence="14 15" key="1">
    <citation type="submission" date="2018-08" db="EMBL/GenBank/DDBJ databases">
        <title>A genome reference for cultivated species of the human gut microbiota.</title>
        <authorList>
            <person name="Zou Y."/>
            <person name="Xue W."/>
            <person name="Luo G."/>
        </authorList>
    </citation>
    <scope>NUCLEOTIDE SEQUENCE [LARGE SCALE GENOMIC DNA]</scope>
    <source>
        <strain evidence="14 15">AM44-11BH</strain>
    </source>
</reference>
<keyword evidence="11 13" id="KW-0472">Membrane</keyword>
<keyword evidence="15" id="KW-1185">Reference proteome</keyword>
<feature type="transmembrane region" description="Helical" evidence="13">
    <location>
        <begin position="319"/>
        <end position="339"/>
    </location>
</feature>
<dbReference type="NCBIfam" id="TIGR00797">
    <property type="entry name" value="matE"/>
    <property type="match status" value="1"/>
</dbReference>
<comment type="subcellular location">
    <subcellularLocation>
        <location evidence="2">Cell membrane</location>
        <topology evidence="2">Multi-pass membrane protein</topology>
    </subcellularLocation>
</comment>
<protein>
    <recommendedName>
        <fullName evidence="4">Probable multidrug resistance protein NorM</fullName>
    </recommendedName>
    <alternativeName>
        <fullName evidence="12">Multidrug-efflux transporter</fullName>
    </alternativeName>
</protein>
<evidence type="ECO:0000313" key="15">
    <source>
        <dbReference type="Proteomes" id="UP000284779"/>
    </source>
</evidence>
<accession>A0A413RAT8</accession>
<feature type="transmembrane region" description="Helical" evidence="13">
    <location>
        <begin position="240"/>
        <end position="265"/>
    </location>
</feature>
<keyword evidence="5" id="KW-0813">Transport</keyword>
<comment type="caution">
    <text evidence="14">The sequence shown here is derived from an EMBL/GenBank/DDBJ whole genome shotgun (WGS) entry which is preliminary data.</text>
</comment>
<dbReference type="PANTHER" id="PTHR43298">
    <property type="entry name" value="MULTIDRUG RESISTANCE PROTEIN NORM-RELATED"/>
    <property type="match status" value="1"/>
</dbReference>
<dbReference type="AlphaFoldDB" id="A0A413RAT8"/>
<proteinExistence type="inferred from homology"/>
<feature type="transmembrane region" description="Helical" evidence="13">
    <location>
        <begin position="55"/>
        <end position="82"/>
    </location>
</feature>
<comment type="similarity">
    <text evidence="3">Belongs to the multi antimicrobial extrusion (MATE) (TC 2.A.66.1) family.</text>
</comment>
<dbReference type="Pfam" id="PF01554">
    <property type="entry name" value="MatE"/>
    <property type="match status" value="2"/>
</dbReference>
<keyword evidence="7" id="KW-1003">Cell membrane</keyword>
<keyword evidence="6" id="KW-0050">Antiport</keyword>
<keyword evidence="8 13" id="KW-0812">Transmembrane</keyword>
<dbReference type="GO" id="GO:0006811">
    <property type="term" value="P:monoatomic ion transport"/>
    <property type="evidence" value="ECO:0007669"/>
    <property type="project" value="UniProtKB-KW"/>
</dbReference>
<dbReference type="PANTHER" id="PTHR43298:SF2">
    <property type="entry name" value="FMN_FAD EXPORTER YEEO-RELATED"/>
    <property type="match status" value="1"/>
</dbReference>
<feature type="transmembrane region" description="Helical" evidence="13">
    <location>
        <begin position="394"/>
        <end position="412"/>
    </location>
</feature>
<evidence type="ECO:0000256" key="11">
    <source>
        <dbReference type="ARBA" id="ARBA00023136"/>
    </source>
</evidence>
<dbReference type="InterPro" id="IPR002528">
    <property type="entry name" value="MATE_fam"/>
</dbReference>
<evidence type="ECO:0000256" key="12">
    <source>
        <dbReference type="ARBA" id="ARBA00031636"/>
    </source>
</evidence>
<organism evidence="14 15">
    <name type="scientific">Eubacterium ventriosum</name>
    <dbReference type="NCBI Taxonomy" id="39496"/>
    <lineage>
        <taxon>Bacteria</taxon>
        <taxon>Bacillati</taxon>
        <taxon>Bacillota</taxon>
        <taxon>Clostridia</taxon>
        <taxon>Eubacteriales</taxon>
        <taxon>Eubacteriaceae</taxon>
        <taxon>Eubacterium</taxon>
    </lineage>
</organism>
<evidence type="ECO:0000256" key="5">
    <source>
        <dbReference type="ARBA" id="ARBA00022448"/>
    </source>
</evidence>
<feature type="transmembrane region" description="Helical" evidence="13">
    <location>
        <begin position="163"/>
        <end position="186"/>
    </location>
</feature>
<dbReference type="InterPro" id="IPR050222">
    <property type="entry name" value="MATE_MdtK"/>
</dbReference>
<evidence type="ECO:0000256" key="3">
    <source>
        <dbReference type="ARBA" id="ARBA00010199"/>
    </source>
</evidence>
<gene>
    <name evidence="14" type="ORF">DW944_04225</name>
</gene>
<dbReference type="GO" id="GO:0005886">
    <property type="term" value="C:plasma membrane"/>
    <property type="evidence" value="ECO:0007669"/>
    <property type="project" value="UniProtKB-SubCell"/>
</dbReference>
<keyword evidence="10" id="KW-0406">Ion transport</keyword>
<evidence type="ECO:0000256" key="2">
    <source>
        <dbReference type="ARBA" id="ARBA00004651"/>
    </source>
</evidence>
<dbReference type="EMBL" id="QSFD01000003">
    <property type="protein sequence ID" value="RHA19552.1"/>
    <property type="molecule type" value="Genomic_DNA"/>
</dbReference>
<sequence length="445" mass="48581">MDQTFMKEKNILPLVLSMSLPMVISMAVNSLYNIVDSYFVAKLSEEAMTALALVYPIQNLVTSIGVGFGIGINALISFYLGAKEKNNAHKATTIGMGLSVIHGIVLTILCLLGMPGFLRMFSSNEYTISLALQYSDVVFTFAIVSVIGISFEKVFQAVGRMKVSMFSMICGFVTNIVLDPLMIFGIGPFPTMGIRGAAIATVLGQFVSMAVYIIIYFVRPMPVKIKMSYMVPDKLMIKRLYSVGIPATLNMALPSLLISALNGILAEFSEKYVLVLGVYYKLQTFIYLSANGIIQGIRPLVGYNYGAGEHKRVDKIFRTAMKLTVSIMILGTILAWVIPYQLIGLFTANPETIKIGVTALRYISCGFAVSAVSVTCSGALEGLGKGMPSLFISLSRYVVIIIPAAYILSRFIDANGVWAAFVVAEFVTAIYAYITYKKNTKIESK</sequence>
<dbReference type="PIRSF" id="PIRSF006603">
    <property type="entry name" value="DinF"/>
    <property type="match status" value="1"/>
</dbReference>
<dbReference type="InterPro" id="IPR048279">
    <property type="entry name" value="MdtK-like"/>
</dbReference>